<dbReference type="PANTHER" id="PTHR12346">
    <property type="entry name" value="SIN3B-RELATED"/>
    <property type="match status" value="1"/>
</dbReference>
<evidence type="ECO:0000256" key="3">
    <source>
        <dbReference type="SAM" id="MobiDB-lite"/>
    </source>
</evidence>
<dbReference type="InterPro" id="IPR036600">
    <property type="entry name" value="PAH_sf"/>
</dbReference>
<gene>
    <name evidence="4" type="ORF">POM88_046179</name>
</gene>
<keyword evidence="5" id="KW-1185">Reference proteome</keyword>
<dbReference type="GO" id="GO:0000118">
    <property type="term" value="C:histone deacetylase complex"/>
    <property type="evidence" value="ECO:0007669"/>
    <property type="project" value="TreeGrafter"/>
</dbReference>
<dbReference type="GO" id="GO:0000785">
    <property type="term" value="C:chromatin"/>
    <property type="evidence" value="ECO:0007669"/>
    <property type="project" value="TreeGrafter"/>
</dbReference>
<proteinExistence type="predicted"/>
<comment type="subcellular location">
    <subcellularLocation>
        <location evidence="1">Nucleus</location>
    </subcellularLocation>
</comment>
<sequence length="214" mass="25433">MIKLHKEQRRRSEKINLDRRNHDQDFRDPEQDMHRTPEKRKSSRKVDGFGGGHFSSPYDDTDALKSIYKQEFNFCEKMKERLRGPADHQAFLNCLHIYSTDIITRSELQGLAAYLIGKDTDLMEGFKDFLELCEGTNGFLAGVMSRKHFWTKGLASKKLKVADKERDPRRDIDLIKERDRVKEKYWGKSIQELVNNEYLEKKNWKRKEKSYLIE</sequence>
<feature type="region of interest" description="Disordered" evidence="3">
    <location>
        <begin position="1"/>
        <end position="54"/>
    </location>
</feature>
<dbReference type="PANTHER" id="PTHR12346:SF8">
    <property type="entry name" value="PAIRED AMPHIPATHIC HELIX PROTEIN SIN3-LIKE 2"/>
    <property type="match status" value="1"/>
</dbReference>
<keyword evidence="2" id="KW-0539">Nucleus</keyword>
<organism evidence="4 5">
    <name type="scientific">Heracleum sosnowskyi</name>
    <dbReference type="NCBI Taxonomy" id="360622"/>
    <lineage>
        <taxon>Eukaryota</taxon>
        <taxon>Viridiplantae</taxon>
        <taxon>Streptophyta</taxon>
        <taxon>Embryophyta</taxon>
        <taxon>Tracheophyta</taxon>
        <taxon>Spermatophyta</taxon>
        <taxon>Magnoliopsida</taxon>
        <taxon>eudicotyledons</taxon>
        <taxon>Gunneridae</taxon>
        <taxon>Pentapetalae</taxon>
        <taxon>asterids</taxon>
        <taxon>campanulids</taxon>
        <taxon>Apiales</taxon>
        <taxon>Apiaceae</taxon>
        <taxon>Apioideae</taxon>
        <taxon>apioid superclade</taxon>
        <taxon>Tordylieae</taxon>
        <taxon>Tordyliinae</taxon>
        <taxon>Heracleum</taxon>
    </lineage>
</organism>
<evidence type="ECO:0000256" key="2">
    <source>
        <dbReference type="ARBA" id="ARBA00023242"/>
    </source>
</evidence>
<evidence type="ECO:0000313" key="5">
    <source>
        <dbReference type="Proteomes" id="UP001237642"/>
    </source>
</evidence>
<evidence type="ECO:0000313" key="4">
    <source>
        <dbReference type="EMBL" id="KAK1361705.1"/>
    </source>
</evidence>
<name>A0AAD8H8S6_9APIA</name>
<dbReference type="GO" id="GO:0000122">
    <property type="term" value="P:negative regulation of transcription by RNA polymerase II"/>
    <property type="evidence" value="ECO:0007669"/>
    <property type="project" value="TreeGrafter"/>
</dbReference>
<reference evidence="4" key="1">
    <citation type="submission" date="2023-02" db="EMBL/GenBank/DDBJ databases">
        <title>Genome of toxic invasive species Heracleum sosnowskyi carries increased number of genes despite the absence of recent whole-genome duplications.</title>
        <authorList>
            <person name="Schelkunov M."/>
            <person name="Shtratnikova V."/>
            <person name="Makarenko M."/>
            <person name="Klepikova A."/>
            <person name="Omelchenko D."/>
            <person name="Novikova G."/>
            <person name="Obukhova E."/>
            <person name="Bogdanov V."/>
            <person name="Penin A."/>
            <person name="Logacheva M."/>
        </authorList>
    </citation>
    <scope>NUCLEOTIDE SEQUENCE</scope>
    <source>
        <strain evidence="4">Hsosn_3</strain>
        <tissue evidence="4">Leaf</tissue>
    </source>
</reference>
<dbReference type="Proteomes" id="UP001237642">
    <property type="component" value="Unassembled WGS sequence"/>
</dbReference>
<dbReference type="InterPro" id="IPR039774">
    <property type="entry name" value="Sin3-like"/>
</dbReference>
<accession>A0AAD8H8S6</accession>
<dbReference type="InterPro" id="IPR003822">
    <property type="entry name" value="PAH"/>
</dbReference>
<protein>
    <submittedName>
        <fullName evidence="4">Uncharacterized protein</fullName>
    </submittedName>
</protein>
<dbReference type="SUPFAM" id="SSF47762">
    <property type="entry name" value="PAH2 domain"/>
    <property type="match status" value="1"/>
</dbReference>
<dbReference type="FunFam" id="1.20.1160.11:FF:000002">
    <property type="entry name" value="Paired amphipathic helix protein SIN3"/>
    <property type="match status" value="1"/>
</dbReference>
<comment type="caution">
    <text evidence="4">The sequence shown here is derived from an EMBL/GenBank/DDBJ whole genome shotgun (WGS) entry which is preliminary data.</text>
</comment>
<feature type="compositionally biased region" description="Basic residues" evidence="3">
    <location>
        <begin position="1"/>
        <end position="12"/>
    </location>
</feature>
<feature type="compositionally biased region" description="Basic and acidic residues" evidence="3">
    <location>
        <begin position="13"/>
        <end position="47"/>
    </location>
</feature>
<dbReference type="Pfam" id="PF02671">
    <property type="entry name" value="PAH"/>
    <property type="match status" value="1"/>
</dbReference>
<dbReference type="Gene3D" id="1.20.1160.11">
    <property type="entry name" value="Paired amphipathic helix"/>
    <property type="match status" value="1"/>
</dbReference>
<dbReference type="EMBL" id="JAUIZM010000010">
    <property type="protein sequence ID" value="KAK1361705.1"/>
    <property type="molecule type" value="Genomic_DNA"/>
</dbReference>
<dbReference type="AlphaFoldDB" id="A0AAD8H8S6"/>
<evidence type="ECO:0000256" key="1">
    <source>
        <dbReference type="ARBA" id="ARBA00004123"/>
    </source>
</evidence>
<dbReference type="GO" id="GO:0003714">
    <property type="term" value="F:transcription corepressor activity"/>
    <property type="evidence" value="ECO:0007669"/>
    <property type="project" value="InterPro"/>
</dbReference>
<reference evidence="4" key="2">
    <citation type="submission" date="2023-05" db="EMBL/GenBank/DDBJ databases">
        <authorList>
            <person name="Schelkunov M.I."/>
        </authorList>
    </citation>
    <scope>NUCLEOTIDE SEQUENCE</scope>
    <source>
        <strain evidence="4">Hsosn_3</strain>
        <tissue evidence="4">Leaf</tissue>
    </source>
</reference>